<comment type="caution">
    <text evidence="3">The sequence shown here is derived from an EMBL/GenBank/DDBJ whole genome shotgun (WGS) entry which is preliminary data.</text>
</comment>
<dbReference type="Gene3D" id="1.20.144.10">
    <property type="entry name" value="Phosphatidic acid phosphatase type 2/haloperoxidase"/>
    <property type="match status" value="1"/>
</dbReference>
<accession>A0A9X2P5X7</accession>
<dbReference type="AlphaFoldDB" id="A0A9X2P5X7"/>
<dbReference type="Proteomes" id="UP001142175">
    <property type="component" value="Unassembled WGS sequence"/>
</dbReference>
<organism evidence="3 4">
    <name type="scientific">Aquiflexum gelatinilyticum</name>
    <dbReference type="NCBI Taxonomy" id="2961943"/>
    <lineage>
        <taxon>Bacteria</taxon>
        <taxon>Pseudomonadati</taxon>
        <taxon>Bacteroidota</taxon>
        <taxon>Cytophagia</taxon>
        <taxon>Cytophagales</taxon>
        <taxon>Cyclobacteriaceae</taxon>
        <taxon>Aquiflexum</taxon>
    </lineage>
</organism>
<evidence type="ECO:0000313" key="3">
    <source>
        <dbReference type="EMBL" id="MCR9014893.1"/>
    </source>
</evidence>
<sequence>MLEKISEWDEALFLWLNQHHSDFMDPIMYYSTRTFPWIPLYVFLIFLVWKAYGKQGGWVILGVLLSILFADQITSGLMKPFFERLRPCHEVLLNGMVHNYGNCGGKYGFASSHAANSFAIATSMYLGLSFKYPAVKWLFLWAIFFSYTRIYLGVHYPGDILVGAFVGLISGLAAFHIFRFIYNLIRMKSGINKIKTD</sequence>
<name>A0A9X2P5X7_9BACT</name>
<evidence type="ECO:0000259" key="2">
    <source>
        <dbReference type="SMART" id="SM00014"/>
    </source>
</evidence>
<feature type="transmembrane region" description="Helical" evidence="1">
    <location>
        <begin position="34"/>
        <end position="52"/>
    </location>
</feature>
<dbReference type="RefSeq" id="WP_258422769.1">
    <property type="nucleotide sequence ID" value="NZ_JANSUY010000003.1"/>
</dbReference>
<feature type="domain" description="Phosphatidic acid phosphatase type 2/haloperoxidase" evidence="2">
    <location>
        <begin position="59"/>
        <end position="175"/>
    </location>
</feature>
<keyword evidence="4" id="KW-1185">Reference proteome</keyword>
<reference evidence="3" key="1">
    <citation type="submission" date="2022-08" db="EMBL/GenBank/DDBJ databases">
        <authorList>
            <person name="Zhang D."/>
        </authorList>
    </citation>
    <scope>NUCLEOTIDE SEQUENCE</scope>
    <source>
        <strain evidence="3">XJ19-11</strain>
    </source>
</reference>
<keyword evidence="1" id="KW-0472">Membrane</keyword>
<dbReference type="PANTHER" id="PTHR14969:SF13">
    <property type="entry name" value="AT30094P"/>
    <property type="match status" value="1"/>
</dbReference>
<dbReference type="InterPro" id="IPR000326">
    <property type="entry name" value="PAP2/HPO"/>
</dbReference>
<proteinExistence type="predicted"/>
<feature type="transmembrane region" description="Helical" evidence="1">
    <location>
        <begin position="160"/>
        <end position="185"/>
    </location>
</feature>
<dbReference type="InterPro" id="IPR036938">
    <property type="entry name" value="PAP2/HPO_sf"/>
</dbReference>
<protein>
    <submittedName>
        <fullName evidence="3">Phosphatase PAP2 family protein</fullName>
    </submittedName>
</protein>
<dbReference type="SMART" id="SM00014">
    <property type="entry name" value="acidPPc"/>
    <property type="match status" value="1"/>
</dbReference>
<keyword evidence="1" id="KW-1133">Transmembrane helix</keyword>
<dbReference type="PANTHER" id="PTHR14969">
    <property type="entry name" value="SPHINGOSINE-1-PHOSPHATE PHOSPHOHYDROLASE"/>
    <property type="match status" value="1"/>
</dbReference>
<dbReference type="EMBL" id="JANSUY010000003">
    <property type="protein sequence ID" value="MCR9014893.1"/>
    <property type="molecule type" value="Genomic_DNA"/>
</dbReference>
<evidence type="ECO:0000256" key="1">
    <source>
        <dbReference type="SAM" id="Phobius"/>
    </source>
</evidence>
<dbReference type="CDD" id="cd03395">
    <property type="entry name" value="PAP2_like_4"/>
    <property type="match status" value="1"/>
</dbReference>
<dbReference type="Pfam" id="PF01569">
    <property type="entry name" value="PAP2"/>
    <property type="match status" value="1"/>
</dbReference>
<gene>
    <name evidence="3" type="ORF">NU887_07565</name>
</gene>
<feature type="transmembrane region" description="Helical" evidence="1">
    <location>
        <begin position="134"/>
        <end position="154"/>
    </location>
</feature>
<keyword evidence="1" id="KW-0812">Transmembrane</keyword>
<evidence type="ECO:0000313" key="4">
    <source>
        <dbReference type="Proteomes" id="UP001142175"/>
    </source>
</evidence>
<dbReference type="SUPFAM" id="SSF48317">
    <property type="entry name" value="Acid phosphatase/Vanadium-dependent haloperoxidase"/>
    <property type="match status" value="1"/>
</dbReference>
<feature type="transmembrane region" description="Helical" evidence="1">
    <location>
        <begin position="58"/>
        <end position="77"/>
    </location>
</feature>